<dbReference type="GO" id="GO:0019867">
    <property type="term" value="C:outer membrane"/>
    <property type="evidence" value="ECO:0007669"/>
    <property type="project" value="InterPro"/>
</dbReference>
<accession>A0A7J5U248</accession>
<keyword evidence="9" id="KW-1185">Reference proteome</keyword>
<proteinExistence type="predicted"/>
<dbReference type="PANTHER" id="PTHR12815:SF47">
    <property type="entry name" value="TRANSLOCATION AND ASSEMBLY MODULE SUBUNIT TAMA"/>
    <property type="match status" value="1"/>
</dbReference>
<evidence type="ECO:0000256" key="4">
    <source>
        <dbReference type="ARBA" id="ARBA00023136"/>
    </source>
</evidence>
<protein>
    <submittedName>
        <fullName evidence="8">BamA/TamA family outer membrane protein</fullName>
    </submittedName>
</protein>
<dbReference type="RefSeq" id="WP_152123314.1">
    <property type="nucleotide sequence ID" value="NZ_WELI01000002.1"/>
</dbReference>
<evidence type="ECO:0000256" key="5">
    <source>
        <dbReference type="ARBA" id="ARBA00023237"/>
    </source>
</evidence>
<evidence type="ECO:0000313" key="9">
    <source>
        <dbReference type="Proteomes" id="UP000488299"/>
    </source>
</evidence>
<dbReference type="Pfam" id="PF01103">
    <property type="entry name" value="Omp85"/>
    <property type="match status" value="1"/>
</dbReference>
<evidence type="ECO:0000256" key="1">
    <source>
        <dbReference type="ARBA" id="ARBA00004370"/>
    </source>
</evidence>
<keyword evidence="4" id="KW-0472">Membrane</keyword>
<dbReference type="Gene3D" id="2.40.160.50">
    <property type="entry name" value="membrane protein fhac: a member of the omp85/tpsb transporter family"/>
    <property type="match status" value="1"/>
</dbReference>
<dbReference type="InterPro" id="IPR039910">
    <property type="entry name" value="D15-like"/>
</dbReference>
<keyword evidence="3" id="KW-0732">Signal</keyword>
<evidence type="ECO:0000313" key="8">
    <source>
        <dbReference type="EMBL" id="KAB7731718.1"/>
    </source>
</evidence>
<dbReference type="Proteomes" id="UP000488299">
    <property type="component" value="Unassembled WGS sequence"/>
</dbReference>
<comment type="caution">
    <text evidence="8">The sequence shown here is derived from an EMBL/GenBank/DDBJ whole genome shotgun (WGS) entry which is preliminary data.</text>
</comment>
<feature type="domain" description="Bacterial surface antigen (D15)" evidence="7">
    <location>
        <begin position="489"/>
        <end position="779"/>
    </location>
</feature>
<comment type="subcellular location">
    <subcellularLocation>
        <location evidence="1">Membrane</location>
    </subcellularLocation>
</comment>
<name>A0A7J5U248_9BACT</name>
<feature type="compositionally biased region" description="Basic and acidic residues" evidence="6">
    <location>
        <begin position="175"/>
        <end position="187"/>
    </location>
</feature>
<reference evidence="8 9" key="1">
    <citation type="submission" date="2019-10" db="EMBL/GenBank/DDBJ databases">
        <title>Rudanella paleaurantiibacter sp. nov., isolated from sludge.</title>
        <authorList>
            <person name="Xu S.Q."/>
        </authorList>
    </citation>
    <scope>NUCLEOTIDE SEQUENCE [LARGE SCALE GENOMIC DNA]</scope>
    <source>
        <strain evidence="8 9">HX-22-17</strain>
    </source>
</reference>
<sequence length="804" mass="90900">MNVRYFILLAVCLQACNLAKRLPANERLYVGTDVNLSADSTVTKEARDELQVQLKELARPRPNKTLLGYPYKVAMYYLFGEPKTEKGFRAWFRRKFGEAPVLASAKAISSNATIFAGLMENEGYFRSSVTGRLTEQGYKARGVYDVRVPARYTIDSVLFLTNSDLPQRPDTLNENDARDTPRADRQQPTIRRADDAMFAISPRTLLKPGDPYQFDVIKAEQERISTTLKNRGFIYFLPDYVAILADSAVGNHKVRLYVALKPEMPEAAGQPYFIRNVYVYPNYTINNQTGNDTNRTQAYTPSDTTLRRVFIVDSARLYKPRLFNDILSLKPGRRFSSRAQDLTLSRFINVGTFKFVRNRFEPIQQGDSALLDVHYYLTPYPKKSIRGEIAGTSRSNGLVGSELTLSLLNRNLLRRAELLTLNASGGFEIPVAALGRVTTTYRYGVTASLNVPRLMVPFRIRYDQRQSLPKTIISAGFEALNRSKYYTLNSFNASFGYAFRTNQRVEQNFTPFSINYVQLANEGPFLDSLALDPQTSPIWYNIITGEQIILNSLYTVSYSSSPRTATPRTYRVQFGIEPAGNLASLVINNRNSEGSNELLGAPIAQYLKLDLDTRYYWRLSSGMTWASRFLAGVGLPYGNSSRLPLIKQYFSGGSNSLRGFRPRTLGPGTFTRVTDGTGFIFQDGGGDIKLEASTELRPKFNQYLQGALFIDAGNVWLKDPSNAVLYDSASTIFGRNFYKEIAVNGGIGLRVDLSYFLFRLDLGIPFRRPDRPDGQRWVFNEINFRDPVWRRQNLVLNVAIGYPF</sequence>
<keyword evidence="2" id="KW-0812">Transmembrane</keyword>
<evidence type="ECO:0000256" key="3">
    <source>
        <dbReference type="ARBA" id="ARBA00022729"/>
    </source>
</evidence>
<evidence type="ECO:0000259" key="7">
    <source>
        <dbReference type="Pfam" id="PF01103"/>
    </source>
</evidence>
<feature type="region of interest" description="Disordered" evidence="6">
    <location>
        <begin position="165"/>
        <end position="187"/>
    </location>
</feature>
<evidence type="ECO:0000256" key="2">
    <source>
        <dbReference type="ARBA" id="ARBA00022692"/>
    </source>
</evidence>
<organism evidence="8 9">
    <name type="scientific">Rudanella paleaurantiibacter</name>
    <dbReference type="NCBI Taxonomy" id="2614655"/>
    <lineage>
        <taxon>Bacteria</taxon>
        <taxon>Pseudomonadati</taxon>
        <taxon>Bacteroidota</taxon>
        <taxon>Cytophagia</taxon>
        <taxon>Cytophagales</taxon>
        <taxon>Cytophagaceae</taxon>
        <taxon>Rudanella</taxon>
    </lineage>
</organism>
<dbReference type="EMBL" id="WELI01000002">
    <property type="protein sequence ID" value="KAB7731718.1"/>
    <property type="molecule type" value="Genomic_DNA"/>
</dbReference>
<evidence type="ECO:0000256" key="6">
    <source>
        <dbReference type="SAM" id="MobiDB-lite"/>
    </source>
</evidence>
<dbReference type="InterPro" id="IPR000184">
    <property type="entry name" value="Bac_surfAg_D15"/>
</dbReference>
<keyword evidence="5" id="KW-0998">Cell outer membrane</keyword>
<dbReference type="AlphaFoldDB" id="A0A7J5U248"/>
<dbReference type="PANTHER" id="PTHR12815">
    <property type="entry name" value="SORTING AND ASSEMBLY MACHINERY SAMM50 PROTEIN FAMILY MEMBER"/>
    <property type="match status" value="1"/>
</dbReference>
<gene>
    <name evidence="8" type="ORF">F5984_05690</name>
</gene>
<feature type="compositionally biased region" description="Polar residues" evidence="6">
    <location>
        <begin position="165"/>
        <end position="174"/>
    </location>
</feature>